<comment type="caution">
    <text evidence="2">The sequence shown here is derived from an EMBL/GenBank/DDBJ whole genome shotgun (WGS) entry which is preliminary data.</text>
</comment>
<feature type="domain" description="Rhodanese" evidence="1">
    <location>
        <begin position="20"/>
        <end position="104"/>
    </location>
</feature>
<keyword evidence="3" id="KW-1185">Reference proteome</keyword>
<dbReference type="RefSeq" id="WP_161740619.1">
    <property type="nucleotide sequence ID" value="NZ_JAAAMV010000001.1"/>
</dbReference>
<dbReference type="InterPro" id="IPR036873">
    <property type="entry name" value="Rhodanese-like_dom_sf"/>
</dbReference>
<dbReference type="EMBL" id="JAAAMV010000001">
    <property type="protein sequence ID" value="NBD22620.1"/>
    <property type="molecule type" value="Genomic_DNA"/>
</dbReference>
<name>A0ABW9XJ28_9BACL</name>
<dbReference type="Gene3D" id="3.40.250.10">
    <property type="entry name" value="Rhodanese-like domain"/>
    <property type="match status" value="1"/>
</dbReference>
<dbReference type="SUPFAM" id="SSF52821">
    <property type="entry name" value="Rhodanese/Cell cycle control phosphatase"/>
    <property type="match status" value="1"/>
</dbReference>
<gene>
    <name evidence="2" type="ORF">GT019_01905</name>
</gene>
<proteinExistence type="predicted"/>
<evidence type="ECO:0000313" key="3">
    <source>
        <dbReference type="Proteomes" id="UP000665561"/>
    </source>
</evidence>
<dbReference type="InterPro" id="IPR001763">
    <property type="entry name" value="Rhodanese-like_dom"/>
</dbReference>
<dbReference type="PANTHER" id="PTHR43031:SF1">
    <property type="entry name" value="PYRIDINE NUCLEOTIDE-DISULPHIDE OXIDOREDUCTASE"/>
    <property type="match status" value="1"/>
</dbReference>
<sequence length="108" mass="12466">MEPWSQIQPDAFWRLVQEGKLEPEQIIDVREQEEWNYYHLEGSTLMPLSSFQETWDRIPADKPVYIVCAHGVRSQAACRYLNEKGYSSLANVVGGMAAVSRHDGFQYD</sequence>
<organism evidence="2 3">
    <name type="scientific">Paenibacillus glycinis</name>
    <dbReference type="NCBI Taxonomy" id="2697035"/>
    <lineage>
        <taxon>Bacteria</taxon>
        <taxon>Bacillati</taxon>
        <taxon>Bacillota</taxon>
        <taxon>Bacilli</taxon>
        <taxon>Bacillales</taxon>
        <taxon>Paenibacillaceae</taxon>
        <taxon>Paenibacillus</taxon>
    </lineage>
</organism>
<protein>
    <submittedName>
        <fullName evidence="2">Rhodanese-like domain-containing protein</fullName>
    </submittedName>
</protein>
<dbReference type="Proteomes" id="UP000665561">
    <property type="component" value="Unassembled WGS sequence"/>
</dbReference>
<dbReference type="CDD" id="cd00158">
    <property type="entry name" value="RHOD"/>
    <property type="match status" value="1"/>
</dbReference>
<dbReference type="InterPro" id="IPR050229">
    <property type="entry name" value="GlpE_sulfurtransferase"/>
</dbReference>
<evidence type="ECO:0000313" key="2">
    <source>
        <dbReference type="EMBL" id="NBD22620.1"/>
    </source>
</evidence>
<dbReference type="PANTHER" id="PTHR43031">
    <property type="entry name" value="FAD-DEPENDENT OXIDOREDUCTASE"/>
    <property type="match status" value="1"/>
</dbReference>
<dbReference type="PROSITE" id="PS50206">
    <property type="entry name" value="RHODANESE_3"/>
    <property type="match status" value="1"/>
</dbReference>
<evidence type="ECO:0000259" key="1">
    <source>
        <dbReference type="PROSITE" id="PS50206"/>
    </source>
</evidence>
<accession>A0ABW9XJ28</accession>
<dbReference type="Pfam" id="PF00581">
    <property type="entry name" value="Rhodanese"/>
    <property type="match status" value="1"/>
</dbReference>
<reference evidence="2 3" key="1">
    <citation type="submission" date="2020-01" db="EMBL/GenBank/DDBJ databases">
        <title>Paenibacillus soybeanensis sp. nov. isolated from the nodules of soybean (Glycine max(L.) Merr).</title>
        <authorList>
            <person name="Wang H."/>
        </authorList>
    </citation>
    <scope>NUCLEOTIDE SEQUENCE [LARGE SCALE GENOMIC DNA]</scope>
    <source>
        <strain evidence="2 3">T1</strain>
    </source>
</reference>
<dbReference type="SMART" id="SM00450">
    <property type="entry name" value="RHOD"/>
    <property type="match status" value="1"/>
</dbReference>